<dbReference type="SUPFAM" id="SSF55031">
    <property type="entry name" value="Bacterial exopeptidase dimerisation domain"/>
    <property type="match status" value="1"/>
</dbReference>
<dbReference type="InterPro" id="IPR052030">
    <property type="entry name" value="Peptidase_M20/M20A_hydrolases"/>
</dbReference>
<proteinExistence type="predicted"/>
<evidence type="ECO:0000313" key="1">
    <source>
        <dbReference type="EMBL" id="WPK12987.1"/>
    </source>
</evidence>
<dbReference type="SUPFAM" id="SSF53187">
    <property type="entry name" value="Zn-dependent exopeptidases"/>
    <property type="match status" value="1"/>
</dbReference>
<dbReference type="Gene3D" id="3.30.70.360">
    <property type="match status" value="1"/>
</dbReference>
<keyword evidence="2" id="KW-1185">Reference proteome</keyword>
<accession>A0ABZ0RXQ1</accession>
<dbReference type="PANTHER" id="PTHR30575">
    <property type="entry name" value="PEPTIDASE M20"/>
    <property type="match status" value="1"/>
</dbReference>
<evidence type="ECO:0000313" key="2">
    <source>
        <dbReference type="Proteomes" id="UP001322664"/>
    </source>
</evidence>
<dbReference type="Pfam" id="PF01546">
    <property type="entry name" value="Peptidase_M20"/>
    <property type="match status" value="1"/>
</dbReference>
<reference evidence="1 2" key="1">
    <citation type="submission" date="2023-09" db="EMBL/GenBank/DDBJ databases">
        <authorList>
            <person name="Page C.A."/>
            <person name="Perez-Diaz I.M."/>
        </authorList>
    </citation>
    <scope>NUCLEOTIDE SEQUENCE [LARGE SCALE GENOMIC DNA]</scope>
    <source>
        <strain evidence="1 2">Ll15</strain>
    </source>
</reference>
<sequence length="481" mass="52554">MTVMALETMQELESYINKYQEGILALADQIWEIAETRFEEYQSVETLIAYLKGQGFEVEVGIAGMATAFVAKYGSTGPVIGILGEYDALSGLSQKEGTPIQEAIIEGANGHGCGHNLLGTAGIAAALALKEWIDAGKVQGQIYYYGCPAEEGGSGKTFMVREGAFADVDIALTWHPHSFASVFNYSSLANYQVYFEFEGIASHAANSPELGRSALDAVELMNVGVNYLREHVPSNVRLHYAITNTGGMSPNVVQAHAEVLYLIRGKNIKEVEEIYQRVVKIAEGAALMTETKVKVKFDKACSNYLPNDTINQLLYKNLQAVGLPTYTEPELVYAQQMKQTLTGNEVQAAKNEVLSIAGTQSINTIEEQPFLNMVIPYGKSDKTMAGSTDVADVSWVVPTAQFFTPCFVFGTPLHTWQLVSQGKTSIAHKGLLYAAKVMALTAFDLLQQPELIKQAKQEHAIETKGSYINPIPTHVKPNMNK</sequence>
<organism evidence="1 2">
    <name type="scientific">Lysinibacillus louembei</name>
    <dbReference type="NCBI Taxonomy" id="1470088"/>
    <lineage>
        <taxon>Bacteria</taxon>
        <taxon>Bacillati</taxon>
        <taxon>Bacillota</taxon>
        <taxon>Bacilli</taxon>
        <taxon>Bacillales</taxon>
        <taxon>Bacillaceae</taxon>
        <taxon>Lysinibacillus</taxon>
    </lineage>
</organism>
<dbReference type="RefSeq" id="WP_319837617.1">
    <property type="nucleotide sequence ID" value="NZ_CP137624.1"/>
</dbReference>
<dbReference type="Proteomes" id="UP001322664">
    <property type="component" value="Chromosome"/>
</dbReference>
<dbReference type="Gene3D" id="3.40.630.10">
    <property type="entry name" value="Zn peptidases"/>
    <property type="match status" value="1"/>
</dbReference>
<dbReference type="InterPro" id="IPR002933">
    <property type="entry name" value="Peptidase_M20"/>
</dbReference>
<dbReference type="PANTHER" id="PTHR30575:SF0">
    <property type="entry name" value="XAA-ARG DIPEPTIDASE"/>
    <property type="match status" value="1"/>
</dbReference>
<name>A0ABZ0RXQ1_9BACI</name>
<dbReference type="InterPro" id="IPR036264">
    <property type="entry name" value="Bact_exopeptidase_dim_dom"/>
</dbReference>
<dbReference type="EMBL" id="CP137624">
    <property type="protein sequence ID" value="WPK12987.1"/>
    <property type="molecule type" value="Genomic_DNA"/>
</dbReference>
<dbReference type="PIRSF" id="PIRSF037227">
    <property type="entry name" value="Aminobenzoyl-glu_utiliz_pB"/>
    <property type="match status" value="1"/>
</dbReference>
<dbReference type="InterPro" id="IPR017145">
    <property type="entry name" value="Aminobenzoyl-glu_utiliz_pB"/>
</dbReference>
<gene>
    <name evidence="1" type="ORF">R6U77_04675</name>
</gene>
<dbReference type="NCBIfam" id="TIGR01891">
    <property type="entry name" value="amidohydrolases"/>
    <property type="match status" value="1"/>
</dbReference>
<protein>
    <submittedName>
        <fullName evidence="1">M20 family metallopeptidase</fullName>
    </submittedName>
</protein>
<dbReference type="CDD" id="cd05673">
    <property type="entry name" value="M20_Acy1L2_AbgB"/>
    <property type="match status" value="1"/>
</dbReference>
<dbReference type="InterPro" id="IPR017439">
    <property type="entry name" value="Amidohydrolase"/>
</dbReference>